<dbReference type="GeneID" id="54423574"/>
<accession>A0A6G1FSG8</accession>
<evidence type="ECO:0000313" key="2">
    <source>
        <dbReference type="EMBL" id="KAF1808727.1"/>
    </source>
</evidence>
<evidence type="ECO:0000313" key="3">
    <source>
        <dbReference type="Proteomes" id="UP000504638"/>
    </source>
</evidence>
<reference evidence="2 4" key="1">
    <citation type="submission" date="2020-01" db="EMBL/GenBank/DDBJ databases">
        <authorList>
            <consortium name="DOE Joint Genome Institute"/>
            <person name="Haridas S."/>
            <person name="Albert R."/>
            <person name="Binder M."/>
            <person name="Bloem J."/>
            <person name="Labutti K."/>
            <person name="Salamov A."/>
            <person name="Andreopoulos B."/>
            <person name="Baker S.E."/>
            <person name="Barry K."/>
            <person name="Bills G."/>
            <person name="Bluhm B.H."/>
            <person name="Cannon C."/>
            <person name="Castanera R."/>
            <person name="Culley D.E."/>
            <person name="Daum C."/>
            <person name="Ezra D."/>
            <person name="Gonzalez J.B."/>
            <person name="Henrissat B."/>
            <person name="Kuo A."/>
            <person name="Liang C."/>
            <person name="Lipzen A."/>
            <person name="Lutzoni F."/>
            <person name="Magnuson J."/>
            <person name="Mondo S."/>
            <person name="Nolan M."/>
            <person name="Ohm R."/>
            <person name="Pangilinan J."/>
            <person name="Park H.-J."/>
            <person name="Ramirez L."/>
            <person name="Alfaro M."/>
            <person name="Sun H."/>
            <person name="Tritt A."/>
            <person name="Yoshinaga Y."/>
            <person name="Zwiers L.-H."/>
            <person name="Turgeon B.G."/>
            <person name="Goodwin S.B."/>
            <person name="Spatafora J.W."/>
            <person name="Crous P.W."/>
            <person name="Grigoriev I.V."/>
        </authorList>
    </citation>
    <scope>NUCLEOTIDE SEQUENCE</scope>
    <source>
        <strain evidence="2 4">CBS 781.70</strain>
    </source>
</reference>
<dbReference type="Proteomes" id="UP000504638">
    <property type="component" value="Unplaced"/>
</dbReference>
<reference evidence="4" key="2">
    <citation type="submission" date="2020-04" db="EMBL/GenBank/DDBJ databases">
        <authorList>
            <consortium name="NCBI Genome Project"/>
        </authorList>
    </citation>
    <scope>NUCLEOTIDE SEQUENCE</scope>
    <source>
        <strain evidence="4">CBS 781.70</strain>
    </source>
</reference>
<feature type="region of interest" description="Disordered" evidence="1">
    <location>
        <begin position="1"/>
        <end position="20"/>
    </location>
</feature>
<organism evidence="2">
    <name type="scientific">Eremomyces bilateralis CBS 781.70</name>
    <dbReference type="NCBI Taxonomy" id="1392243"/>
    <lineage>
        <taxon>Eukaryota</taxon>
        <taxon>Fungi</taxon>
        <taxon>Dikarya</taxon>
        <taxon>Ascomycota</taxon>
        <taxon>Pezizomycotina</taxon>
        <taxon>Dothideomycetes</taxon>
        <taxon>Dothideomycetes incertae sedis</taxon>
        <taxon>Eremomycetales</taxon>
        <taxon>Eremomycetaceae</taxon>
        <taxon>Eremomyces</taxon>
    </lineage>
</organism>
<keyword evidence="3" id="KW-1185">Reference proteome</keyword>
<gene>
    <name evidence="2 4" type="ORF">P152DRAFT_517357</name>
</gene>
<protein>
    <submittedName>
        <fullName evidence="2 4">Uncharacterized protein</fullName>
    </submittedName>
</protein>
<reference evidence="4" key="3">
    <citation type="submission" date="2025-04" db="UniProtKB">
        <authorList>
            <consortium name="RefSeq"/>
        </authorList>
    </citation>
    <scope>IDENTIFICATION</scope>
    <source>
        <strain evidence="4">CBS 781.70</strain>
    </source>
</reference>
<evidence type="ECO:0000313" key="4">
    <source>
        <dbReference type="RefSeq" id="XP_033530358.1"/>
    </source>
</evidence>
<sequence>MSRSGRCEGTGQALGSAKTAKIATPEVPHPNGAHCPIRPLPPCLCPPVISNMPSICQSKSARGLVRGLGSCARNRRSFVSWGSTPRLQSLSDLVPPSLSPPLHRRLPPVAYERLDALRFAGFAAVTGTVPPELSPLGHLSPDSGGGFASLETSELRHAGCLLIGPRSIPLRSS</sequence>
<name>A0A6G1FSG8_9PEZI</name>
<dbReference type="AlphaFoldDB" id="A0A6G1FSG8"/>
<evidence type="ECO:0000256" key="1">
    <source>
        <dbReference type="SAM" id="MobiDB-lite"/>
    </source>
</evidence>
<proteinExistence type="predicted"/>
<dbReference type="EMBL" id="ML975180">
    <property type="protein sequence ID" value="KAF1808727.1"/>
    <property type="molecule type" value="Genomic_DNA"/>
</dbReference>
<dbReference type="RefSeq" id="XP_033530358.1">
    <property type="nucleotide sequence ID" value="XM_033683004.1"/>
</dbReference>